<dbReference type="PROSITE" id="PS50885">
    <property type="entry name" value="HAMP"/>
    <property type="match status" value="1"/>
</dbReference>
<evidence type="ECO:0000256" key="15">
    <source>
        <dbReference type="SAM" id="Phobius"/>
    </source>
</evidence>
<proteinExistence type="predicted"/>
<dbReference type="GO" id="GO:0005524">
    <property type="term" value="F:ATP binding"/>
    <property type="evidence" value="ECO:0007669"/>
    <property type="project" value="UniProtKB-KW"/>
</dbReference>
<keyword evidence="11 18" id="KW-0067">ATP-binding</keyword>
<dbReference type="InterPro" id="IPR003594">
    <property type="entry name" value="HATPase_dom"/>
</dbReference>
<evidence type="ECO:0000256" key="2">
    <source>
        <dbReference type="ARBA" id="ARBA00004429"/>
    </source>
</evidence>
<dbReference type="SMART" id="SM00387">
    <property type="entry name" value="HATPase_c"/>
    <property type="match status" value="1"/>
</dbReference>
<comment type="subcellular location">
    <subcellularLocation>
        <location evidence="2">Cell inner membrane</location>
        <topology evidence="2">Multi-pass membrane protein</topology>
    </subcellularLocation>
</comment>
<dbReference type="Pfam" id="PF00512">
    <property type="entry name" value="HisKA"/>
    <property type="match status" value="1"/>
</dbReference>
<name>A0A9E9LDL4_9BURK</name>
<dbReference type="PANTHER" id="PTHR44936:SF5">
    <property type="entry name" value="SENSOR HISTIDINE KINASE ENVZ"/>
    <property type="match status" value="1"/>
</dbReference>
<evidence type="ECO:0000256" key="10">
    <source>
        <dbReference type="ARBA" id="ARBA00022777"/>
    </source>
</evidence>
<keyword evidence="8 15" id="KW-0812">Transmembrane</keyword>
<evidence type="ECO:0000256" key="13">
    <source>
        <dbReference type="ARBA" id="ARBA00023012"/>
    </source>
</evidence>
<evidence type="ECO:0000256" key="9">
    <source>
        <dbReference type="ARBA" id="ARBA00022741"/>
    </source>
</evidence>
<dbReference type="EMBL" id="CP098251">
    <property type="protein sequence ID" value="WAV90879.1"/>
    <property type="molecule type" value="Genomic_DNA"/>
</dbReference>
<gene>
    <name evidence="18" type="ORF">NB646_08595</name>
</gene>
<keyword evidence="4" id="KW-1003">Cell membrane</keyword>
<dbReference type="Gene3D" id="3.30.565.10">
    <property type="entry name" value="Histidine kinase-like ATPase, C-terminal domain"/>
    <property type="match status" value="1"/>
</dbReference>
<dbReference type="InterPro" id="IPR038421">
    <property type="entry name" value="RisS_PPD_sf"/>
</dbReference>
<protein>
    <recommendedName>
        <fullName evidence="3">histidine kinase</fullName>
        <ecNumber evidence="3">2.7.13.3</ecNumber>
    </recommendedName>
</protein>
<dbReference type="Pfam" id="PF00672">
    <property type="entry name" value="HAMP"/>
    <property type="match status" value="1"/>
</dbReference>
<dbReference type="CDD" id="cd06225">
    <property type="entry name" value="HAMP"/>
    <property type="match status" value="1"/>
</dbReference>
<dbReference type="RefSeq" id="WP_269315780.1">
    <property type="nucleotide sequence ID" value="NZ_CP098251.1"/>
</dbReference>
<dbReference type="InterPro" id="IPR003660">
    <property type="entry name" value="HAMP_dom"/>
</dbReference>
<dbReference type="SMART" id="SM00304">
    <property type="entry name" value="HAMP"/>
    <property type="match status" value="1"/>
</dbReference>
<dbReference type="PANTHER" id="PTHR44936">
    <property type="entry name" value="SENSOR PROTEIN CREC"/>
    <property type="match status" value="1"/>
</dbReference>
<dbReference type="PRINTS" id="PR00344">
    <property type="entry name" value="BCTRLSENSOR"/>
</dbReference>
<organism evidence="18">
    <name type="scientific">Oxalobacter aliiformigenes</name>
    <dbReference type="NCBI Taxonomy" id="2946593"/>
    <lineage>
        <taxon>Bacteria</taxon>
        <taxon>Pseudomonadati</taxon>
        <taxon>Pseudomonadota</taxon>
        <taxon>Betaproteobacteria</taxon>
        <taxon>Burkholderiales</taxon>
        <taxon>Oxalobacteraceae</taxon>
        <taxon>Oxalobacter</taxon>
    </lineage>
</organism>
<dbReference type="InterPro" id="IPR005467">
    <property type="entry name" value="His_kinase_dom"/>
</dbReference>
<dbReference type="InterPro" id="IPR036097">
    <property type="entry name" value="HisK_dim/P_sf"/>
</dbReference>
<dbReference type="GO" id="GO:0005886">
    <property type="term" value="C:plasma membrane"/>
    <property type="evidence" value="ECO:0007669"/>
    <property type="project" value="UniProtKB-SubCell"/>
</dbReference>
<evidence type="ECO:0000256" key="3">
    <source>
        <dbReference type="ARBA" id="ARBA00012438"/>
    </source>
</evidence>
<feature type="domain" description="Histidine kinase" evidence="16">
    <location>
        <begin position="254"/>
        <end position="460"/>
    </location>
</feature>
<dbReference type="InterPro" id="IPR032408">
    <property type="entry name" value="RisS_PPD"/>
</dbReference>
<dbReference type="Gene3D" id="3.30.450.300">
    <property type="entry name" value="Sensor histidine kinase RisS, periplasmic domain"/>
    <property type="match status" value="1"/>
</dbReference>
<dbReference type="SMART" id="SM00388">
    <property type="entry name" value="HisKA"/>
    <property type="match status" value="1"/>
</dbReference>
<dbReference type="InterPro" id="IPR036890">
    <property type="entry name" value="HATPase_C_sf"/>
</dbReference>
<keyword evidence="6" id="KW-0597">Phosphoprotein</keyword>
<evidence type="ECO:0000313" key="18">
    <source>
        <dbReference type="EMBL" id="WAV90879.1"/>
    </source>
</evidence>
<keyword evidence="5" id="KW-0997">Cell inner membrane</keyword>
<evidence type="ECO:0000256" key="5">
    <source>
        <dbReference type="ARBA" id="ARBA00022519"/>
    </source>
</evidence>
<keyword evidence="10" id="KW-0418">Kinase</keyword>
<feature type="transmembrane region" description="Helical" evidence="15">
    <location>
        <begin position="174"/>
        <end position="196"/>
    </location>
</feature>
<reference evidence="18" key="1">
    <citation type="journal article" date="2022" name="Front. Microbiol.">
        <title>New perspectives on an old grouping: The genomic and phenotypic variability of Oxalobacter formigenes and the implications for calcium oxalate stone prevention.</title>
        <authorList>
            <person name="Chmiel J.A."/>
            <person name="Carr C."/>
            <person name="Stuivenberg G.A."/>
            <person name="Venema R."/>
            <person name="Chanyi R.M."/>
            <person name="Al K.F."/>
            <person name="Giguere D."/>
            <person name="Say H."/>
            <person name="Akouris P.P."/>
            <person name="Dominguez Romero S.A."/>
            <person name="Kwong A."/>
            <person name="Tai V."/>
            <person name="Koval S.F."/>
            <person name="Razvi H."/>
            <person name="Bjazevic J."/>
            <person name="Burton J.P."/>
        </authorList>
    </citation>
    <scope>NUCLEOTIDE SEQUENCE</scope>
    <source>
        <strain evidence="18">OxK</strain>
    </source>
</reference>
<accession>A0A9E9LDL4</accession>
<dbReference type="GO" id="GO:0000155">
    <property type="term" value="F:phosphorelay sensor kinase activity"/>
    <property type="evidence" value="ECO:0007669"/>
    <property type="project" value="InterPro"/>
</dbReference>
<dbReference type="InterPro" id="IPR003661">
    <property type="entry name" value="HisK_dim/P_dom"/>
</dbReference>
<keyword evidence="7" id="KW-0808">Transferase</keyword>
<dbReference type="InterPro" id="IPR050980">
    <property type="entry name" value="2C_sensor_his_kinase"/>
</dbReference>
<evidence type="ECO:0000259" key="17">
    <source>
        <dbReference type="PROSITE" id="PS50885"/>
    </source>
</evidence>
<feature type="transmembrane region" description="Helical" evidence="15">
    <location>
        <begin position="26"/>
        <end position="49"/>
    </location>
</feature>
<dbReference type="Pfam" id="PF02518">
    <property type="entry name" value="HATPase_c"/>
    <property type="match status" value="1"/>
</dbReference>
<evidence type="ECO:0000256" key="4">
    <source>
        <dbReference type="ARBA" id="ARBA00022475"/>
    </source>
</evidence>
<sequence length="463" mass="51764">MPDSIQNRSTQSILPVSPVPWWKSSLFWRTFFLVGILLVISMGAWISSFRLEQRGSRARSIAEQVVSLVTITRAALVHSEPESRRELLFDLASNEGIRIYPLEPTDQIEPITRGDDLMQNMLPYIQQKMGDDTILSPNVNDMPGFWISFKLEEDDIYWLRLDNGRVRDISGLRWLGWSGIVLVLSLSGAGFISRLLNEPLARLAYAARQMANGKLPEPLPEKGVTEIRAANHSFNQMVKDLERVDQDRMEILAGISHDLRTPLTRMRLELEMSSLPEESREGMQADISQMDAIVGQFLDYARLGAPAASETVDISSLLQVMADEAERRPGLKLNVSIEKGLSILASEVDIRRLVNNILTNAQRYGRTPESGLAEVDMVCSREGDKVRIEFADNGVGVPESDFERMLRPFTRLDDARGQANGSGLGLAIVSRIAKRYRGLVQLGNRERGGFVVSVSFPAVKTPK</sequence>
<dbReference type="EC" id="2.7.13.3" evidence="3"/>
<dbReference type="PROSITE" id="PS50109">
    <property type="entry name" value="HIS_KIN"/>
    <property type="match status" value="1"/>
</dbReference>
<comment type="catalytic activity">
    <reaction evidence="1">
        <text>ATP + protein L-histidine = ADP + protein N-phospho-L-histidine.</text>
        <dbReference type="EC" id="2.7.13.3"/>
    </reaction>
</comment>
<feature type="domain" description="HAMP" evidence="17">
    <location>
        <begin position="194"/>
        <end position="246"/>
    </location>
</feature>
<keyword evidence="13" id="KW-0902">Two-component regulatory system</keyword>
<dbReference type="Pfam" id="PF16524">
    <property type="entry name" value="RisS_PPD"/>
    <property type="match status" value="1"/>
</dbReference>
<dbReference type="InterPro" id="IPR004358">
    <property type="entry name" value="Sig_transdc_His_kin-like_C"/>
</dbReference>
<dbReference type="AlphaFoldDB" id="A0A9E9LDL4"/>
<evidence type="ECO:0000259" key="16">
    <source>
        <dbReference type="PROSITE" id="PS50109"/>
    </source>
</evidence>
<keyword evidence="9" id="KW-0547">Nucleotide-binding</keyword>
<dbReference type="Gene3D" id="1.10.287.130">
    <property type="match status" value="1"/>
</dbReference>
<evidence type="ECO:0000256" key="6">
    <source>
        <dbReference type="ARBA" id="ARBA00022553"/>
    </source>
</evidence>
<evidence type="ECO:0000256" key="14">
    <source>
        <dbReference type="ARBA" id="ARBA00023136"/>
    </source>
</evidence>
<evidence type="ECO:0000256" key="12">
    <source>
        <dbReference type="ARBA" id="ARBA00022989"/>
    </source>
</evidence>
<dbReference type="SUPFAM" id="SSF158472">
    <property type="entry name" value="HAMP domain-like"/>
    <property type="match status" value="1"/>
</dbReference>
<dbReference type="Proteomes" id="UP001164819">
    <property type="component" value="Chromosome"/>
</dbReference>
<keyword evidence="14 15" id="KW-0472">Membrane</keyword>
<evidence type="ECO:0000256" key="1">
    <source>
        <dbReference type="ARBA" id="ARBA00000085"/>
    </source>
</evidence>
<keyword evidence="12 15" id="KW-1133">Transmembrane helix</keyword>
<dbReference type="CDD" id="cd00082">
    <property type="entry name" value="HisKA"/>
    <property type="match status" value="1"/>
</dbReference>
<evidence type="ECO:0000256" key="8">
    <source>
        <dbReference type="ARBA" id="ARBA00022692"/>
    </source>
</evidence>
<evidence type="ECO:0000256" key="7">
    <source>
        <dbReference type="ARBA" id="ARBA00022679"/>
    </source>
</evidence>
<evidence type="ECO:0000256" key="11">
    <source>
        <dbReference type="ARBA" id="ARBA00022840"/>
    </source>
</evidence>
<dbReference type="SUPFAM" id="SSF47384">
    <property type="entry name" value="Homodimeric domain of signal transducing histidine kinase"/>
    <property type="match status" value="1"/>
</dbReference>
<dbReference type="SUPFAM" id="SSF55874">
    <property type="entry name" value="ATPase domain of HSP90 chaperone/DNA topoisomerase II/histidine kinase"/>
    <property type="match status" value="1"/>
</dbReference>